<evidence type="ECO:0000259" key="2">
    <source>
        <dbReference type="Pfam" id="PF00586"/>
    </source>
</evidence>
<evidence type="ECO:0000256" key="1">
    <source>
        <dbReference type="ARBA" id="ARBA00022977"/>
    </source>
</evidence>
<feature type="domain" description="PurM-like C-terminal" evidence="3">
    <location>
        <begin position="193"/>
        <end position="302"/>
    </location>
</feature>
<organism evidence="4 5">
    <name type="scientific">Acinetobacter puyangensis</name>
    <dbReference type="NCBI Taxonomy" id="1096779"/>
    <lineage>
        <taxon>Bacteria</taxon>
        <taxon>Pseudomonadati</taxon>
        <taxon>Pseudomonadota</taxon>
        <taxon>Gammaproteobacteria</taxon>
        <taxon>Moraxellales</taxon>
        <taxon>Moraxellaceae</taxon>
        <taxon>Acinetobacter</taxon>
    </lineage>
</organism>
<dbReference type="InterPro" id="IPR024030">
    <property type="entry name" value="AIR_synthase-rel_sll0787"/>
</dbReference>
<dbReference type="InterPro" id="IPR016188">
    <property type="entry name" value="PurM-like_N"/>
</dbReference>
<dbReference type="RefSeq" id="WP_097079557.1">
    <property type="nucleotide sequence ID" value="NZ_BAABHT010000003.1"/>
</dbReference>
<dbReference type="CDD" id="cd02192">
    <property type="entry name" value="PurM-like3"/>
    <property type="match status" value="1"/>
</dbReference>
<proteinExistence type="predicted"/>
<evidence type="ECO:0000313" key="4">
    <source>
        <dbReference type="EMBL" id="SNX45794.1"/>
    </source>
</evidence>
<gene>
    <name evidence="4" type="ORF">SAMN05421731_10629</name>
</gene>
<dbReference type="InterPro" id="IPR036921">
    <property type="entry name" value="PurM-like_N_sf"/>
</dbReference>
<dbReference type="InterPro" id="IPR006283">
    <property type="entry name" value="ThiL-like"/>
</dbReference>
<dbReference type="Gene3D" id="3.30.1330.10">
    <property type="entry name" value="PurM-like, N-terminal domain"/>
    <property type="match status" value="1"/>
</dbReference>
<reference evidence="5" key="1">
    <citation type="submission" date="2016-09" db="EMBL/GenBank/DDBJ databases">
        <authorList>
            <person name="Varghese N."/>
            <person name="Submissions S."/>
        </authorList>
    </citation>
    <scope>NUCLEOTIDE SEQUENCE [LARGE SCALE GENOMIC DNA]</scope>
    <source>
        <strain evidence="5">ANC 4466</strain>
    </source>
</reference>
<dbReference type="SUPFAM" id="SSF56042">
    <property type="entry name" value="PurM C-terminal domain-like"/>
    <property type="match status" value="1"/>
</dbReference>
<dbReference type="InterPro" id="IPR036676">
    <property type="entry name" value="PurM-like_C_sf"/>
</dbReference>
<evidence type="ECO:0000259" key="3">
    <source>
        <dbReference type="Pfam" id="PF02769"/>
    </source>
</evidence>
<dbReference type="Pfam" id="PF02769">
    <property type="entry name" value="AIRS_C"/>
    <property type="match status" value="1"/>
</dbReference>
<dbReference type="Proteomes" id="UP000219042">
    <property type="component" value="Unassembled WGS sequence"/>
</dbReference>
<sequence>MILLDLLTALKNTPAMRSKQDIPHNALRHISRDIHTLDDVYALPADDTAAIRMGQQYLLHACEGMIPNFVASHPYFAGWSAVMANVSDIAAMGGKALSVVNSYWHTDAGNAEQLIQGIQAACEVYNVKLVGGHTNIQANFQPALSVAIQGVAQQLLSVFHVRTGQKILVALNLKGKFHPDTTYWKCFENVPASLLRTQLALLPEIAEQGLAYAARDISNAGILGSLLMLLEATGSGAKIDLNKIPKPQTIEWLKWLQIFPSYGFLLTADQAGCENIIELFTSQNIDCAVIGEVTDSGKVETQLQAEQRIFWDFQQEAFTGLNYLPMLKQCDFFPSLIGSDVQEQSKCQA</sequence>
<protein>
    <recommendedName>
        <fullName evidence="6">AIR synthase-related protein, sll0787 family</fullName>
    </recommendedName>
</protein>
<dbReference type="GO" id="GO:0009030">
    <property type="term" value="F:thiamine-phosphate kinase activity"/>
    <property type="evidence" value="ECO:0007669"/>
    <property type="project" value="InterPro"/>
</dbReference>
<dbReference type="PANTHER" id="PTHR30270">
    <property type="entry name" value="THIAMINE-MONOPHOSPHATE KINASE"/>
    <property type="match status" value="1"/>
</dbReference>
<evidence type="ECO:0000313" key="5">
    <source>
        <dbReference type="Proteomes" id="UP000219042"/>
    </source>
</evidence>
<keyword evidence="5" id="KW-1185">Reference proteome</keyword>
<dbReference type="InterPro" id="IPR010918">
    <property type="entry name" value="PurM-like_C_dom"/>
</dbReference>
<accession>A0A240EAS6</accession>
<dbReference type="OrthoDB" id="9767928at2"/>
<dbReference type="GO" id="GO:0009228">
    <property type="term" value="P:thiamine biosynthetic process"/>
    <property type="evidence" value="ECO:0007669"/>
    <property type="project" value="UniProtKB-KW"/>
</dbReference>
<dbReference type="AlphaFoldDB" id="A0A240EAS6"/>
<dbReference type="SUPFAM" id="SSF55326">
    <property type="entry name" value="PurM N-terminal domain-like"/>
    <property type="match status" value="1"/>
</dbReference>
<dbReference type="InterPro" id="IPR011413">
    <property type="entry name" value="UCP036540_AIR"/>
</dbReference>
<dbReference type="PIRSF" id="PIRSF036540">
    <property type="entry name" value="UCP036540_AIR"/>
    <property type="match status" value="1"/>
</dbReference>
<dbReference type="NCBIfam" id="TIGR04049">
    <property type="entry name" value="AIR_rel_sll0787"/>
    <property type="match status" value="1"/>
</dbReference>
<dbReference type="Gene3D" id="3.90.650.10">
    <property type="entry name" value="PurM-like C-terminal domain"/>
    <property type="match status" value="1"/>
</dbReference>
<dbReference type="PANTHER" id="PTHR30270:SF0">
    <property type="entry name" value="THIAMINE-MONOPHOSPHATE KINASE"/>
    <property type="match status" value="1"/>
</dbReference>
<name>A0A240EAS6_9GAMM</name>
<keyword evidence="1" id="KW-0784">Thiamine biosynthesis</keyword>
<evidence type="ECO:0008006" key="6">
    <source>
        <dbReference type="Google" id="ProtNLM"/>
    </source>
</evidence>
<feature type="domain" description="PurM-like N-terminal" evidence="2">
    <location>
        <begin position="46"/>
        <end position="151"/>
    </location>
</feature>
<dbReference type="EMBL" id="OANT01000006">
    <property type="protein sequence ID" value="SNX45794.1"/>
    <property type="molecule type" value="Genomic_DNA"/>
</dbReference>
<dbReference type="Pfam" id="PF00586">
    <property type="entry name" value="AIRS"/>
    <property type="match status" value="1"/>
</dbReference>